<reference evidence="2 3" key="1">
    <citation type="submission" date="2014-04" db="EMBL/GenBank/DDBJ databases">
        <title>Aquimarina sp. 22II-S11-z7 Genome Sequencing.</title>
        <authorList>
            <person name="Lai Q."/>
        </authorList>
    </citation>
    <scope>NUCLEOTIDE SEQUENCE [LARGE SCALE GENOMIC DNA]</scope>
    <source>
        <strain evidence="2 3">22II-S11-z7</strain>
    </source>
</reference>
<dbReference type="STRING" id="1317122.ATO12_17585"/>
<accession>A0A023BUP2</accession>
<dbReference type="EMBL" id="AQRA01000005">
    <property type="protein sequence ID" value="EZH73747.1"/>
    <property type="molecule type" value="Genomic_DNA"/>
</dbReference>
<dbReference type="Proteomes" id="UP000023541">
    <property type="component" value="Unassembled WGS sequence"/>
</dbReference>
<gene>
    <name evidence="2" type="ORF">ATO12_17585</name>
</gene>
<dbReference type="eggNOG" id="ENOG5032W2E">
    <property type="taxonomic scope" value="Bacteria"/>
</dbReference>
<proteinExistence type="predicted"/>
<keyword evidence="1" id="KW-0812">Transmembrane</keyword>
<dbReference type="AlphaFoldDB" id="A0A023BUP2"/>
<evidence type="ECO:0000256" key="1">
    <source>
        <dbReference type="SAM" id="Phobius"/>
    </source>
</evidence>
<sequence>MKTKNFILLVLAFITAISIVLLSYMYKEHRTIHTEKVDTNTTAIEFYAAFIKDKVVFNAIHLDKAVELQGLITAIASNHIVLDQKISVTLERDPTALKINKKVTIKGRYVGFDDLLEQLKIDQGTVISSQ</sequence>
<keyword evidence="1" id="KW-0472">Membrane</keyword>
<evidence type="ECO:0000313" key="2">
    <source>
        <dbReference type="EMBL" id="EZH73747.1"/>
    </source>
</evidence>
<feature type="transmembrane region" description="Helical" evidence="1">
    <location>
        <begin position="6"/>
        <end position="26"/>
    </location>
</feature>
<dbReference type="RefSeq" id="WP_034242515.1">
    <property type="nucleotide sequence ID" value="NZ_AQRA01000005.1"/>
</dbReference>
<evidence type="ECO:0000313" key="3">
    <source>
        <dbReference type="Proteomes" id="UP000023541"/>
    </source>
</evidence>
<name>A0A023BUP2_9FLAO</name>
<dbReference type="OrthoDB" id="1449127at2"/>
<evidence type="ECO:0008006" key="4">
    <source>
        <dbReference type="Google" id="ProtNLM"/>
    </source>
</evidence>
<protein>
    <recommendedName>
        <fullName evidence="4">tRNA_anti-like</fullName>
    </recommendedName>
</protein>
<comment type="caution">
    <text evidence="2">The sequence shown here is derived from an EMBL/GenBank/DDBJ whole genome shotgun (WGS) entry which is preliminary data.</text>
</comment>
<keyword evidence="3" id="KW-1185">Reference proteome</keyword>
<keyword evidence="1" id="KW-1133">Transmembrane helix</keyword>
<organism evidence="2 3">
    <name type="scientific">Aquimarina atlantica</name>
    <dbReference type="NCBI Taxonomy" id="1317122"/>
    <lineage>
        <taxon>Bacteria</taxon>
        <taxon>Pseudomonadati</taxon>
        <taxon>Bacteroidota</taxon>
        <taxon>Flavobacteriia</taxon>
        <taxon>Flavobacteriales</taxon>
        <taxon>Flavobacteriaceae</taxon>
        <taxon>Aquimarina</taxon>
    </lineage>
</organism>